<keyword evidence="3" id="KW-0472">Membrane</keyword>
<proteinExistence type="predicted"/>
<keyword evidence="2" id="KW-1278">Translocase</keyword>
<dbReference type="EMBL" id="DSLL01000019">
    <property type="protein sequence ID" value="HEH30979.1"/>
    <property type="molecule type" value="Genomic_DNA"/>
</dbReference>
<evidence type="ECO:0000256" key="1">
    <source>
        <dbReference type="ARBA" id="ARBA00022475"/>
    </source>
</evidence>
<reference evidence="4" key="1">
    <citation type="journal article" date="2020" name="mSystems">
        <title>Genome- and Community-Level Interaction Insights into Carbon Utilization and Element Cycling Functions of Hydrothermarchaeota in Hydrothermal Sediment.</title>
        <authorList>
            <person name="Zhou Z."/>
            <person name="Liu Y."/>
            <person name="Xu W."/>
            <person name="Pan J."/>
            <person name="Luo Z.H."/>
            <person name="Li M."/>
        </authorList>
    </citation>
    <scope>NUCLEOTIDE SEQUENCE [LARGE SCALE GENOMIC DNA]</scope>
    <source>
        <strain evidence="4">SpSt-27</strain>
    </source>
</reference>
<dbReference type="GO" id="GO:0055052">
    <property type="term" value="C:ATP-binding cassette (ABC) transporter complex, substrate-binding subunit-containing"/>
    <property type="evidence" value="ECO:0007669"/>
    <property type="project" value="TreeGrafter"/>
</dbReference>
<protein>
    <submittedName>
        <fullName evidence="4">ABC transporter ATP-binding protein</fullName>
    </submittedName>
</protein>
<evidence type="ECO:0000256" key="2">
    <source>
        <dbReference type="ARBA" id="ARBA00022967"/>
    </source>
</evidence>
<comment type="caution">
    <text evidence="4">The sequence shown here is derived from an EMBL/GenBank/DDBJ whole genome shotgun (WGS) entry which is preliminary data.</text>
</comment>
<accession>A0A7J2T9B4</accession>
<organism evidence="4">
    <name type="scientific">Ignisphaera aggregans</name>
    <dbReference type="NCBI Taxonomy" id="334771"/>
    <lineage>
        <taxon>Archaea</taxon>
        <taxon>Thermoproteota</taxon>
        <taxon>Thermoprotei</taxon>
        <taxon>Desulfurococcales</taxon>
        <taxon>Desulfurococcaceae</taxon>
        <taxon>Ignisphaera</taxon>
    </lineage>
</organism>
<name>A0A7J2T9B4_9CREN</name>
<dbReference type="PANTHER" id="PTHR43875">
    <property type="entry name" value="MALTODEXTRIN IMPORT ATP-BINDING PROTEIN MSMX"/>
    <property type="match status" value="1"/>
</dbReference>
<keyword evidence="1" id="KW-1003">Cell membrane</keyword>
<dbReference type="SUPFAM" id="SSF52540">
    <property type="entry name" value="P-loop containing nucleoside triphosphate hydrolases"/>
    <property type="match status" value="1"/>
</dbReference>
<dbReference type="PANTHER" id="PTHR43875:SF15">
    <property type="entry name" value="TREHALOSE IMPORT ATP-BINDING PROTEIN SUGC"/>
    <property type="match status" value="1"/>
</dbReference>
<gene>
    <name evidence="4" type="ORF">ENP99_02550</name>
</gene>
<dbReference type="GO" id="GO:0005524">
    <property type="term" value="F:ATP binding"/>
    <property type="evidence" value="ECO:0007669"/>
    <property type="project" value="UniProtKB-KW"/>
</dbReference>
<evidence type="ECO:0000256" key="3">
    <source>
        <dbReference type="ARBA" id="ARBA00023136"/>
    </source>
</evidence>
<dbReference type="AlphaFoldDB" id="A0A7J2T9B4"/>
<keyword evidence="4" id="KW-0067">ATP-binding</keyword>
<dbReference type="GO" id="GO:0016887">
    <property type="term" value="F:ATP hydrolysis activity"/>
    <property type="evidence" value="ECO:0007669"/>
    <property type="project" value="InterPro"/>
</dbReference>
<dbReference type="InterPro" id="IPR047641">
    <property type="entry name" value="ABC_transpr_MalK/UgpC-like"/>
</dbReference>
<keyword evidence="4" id="KW-0547">Nucleotide-binding</keyword>
<sequence>MLSDRVAVMRSGRIIQIGTPEEIYDNPKDLFVATFVGSPTMNLIEGVLELKEDKLVLKTPSHVYVLIRGLNVVWFKTFSVQRL</sequence>
<dbReference type="InterPro" id="IPR027417">
    <property type="entry name" value="P-loop_NTPase"/>
</dbReference>
<dbReference type="Gene3D" id="2.40.50.100">
    <property type="match status" value="1"/>
</dbReference>
<evidence type="ECO:0000313" key="4">
    <source>
        <dbReference type="EMBL" id="HEH30979.1"/>
    </source>
</evidence>